<gene>
    <name evidence="3" type="ORF">IWQ60_007933</name>
</gene>
<dbReference type="EMBL" id="JANBPT010000561">
    <property type="protein sequence ID" value="KAJ1916972.1"/>
    <property type="molecule type" value="Genomic_DNA"/>
</dbReference>
<keyword evidence="2" id="KW-0732">Signal</keyword>
<feature type="signal peptide" evidence="2">
    <location>
        <begin position="1"/>
        <end position="24"/>
    </location>
</feature>
<feature type="chain" id="PRO_5040897694" evidence="2">
    <location>
        <begin position="25"/>
        <end position="68"/>
    </location>
</feature>
<protein>
    <submittedName>
        <fullName evidence="3">Uncharacterized protein</fullName>
    </submittedName>
</protein>
<evidence type="ECO:0000256" key="1">
    <source>
        <dbReference type="SAM" id="Coils"/>
    </source>
</evidence>
<organism evidence="3 4">
    <name type="scientific">Tieghemiomyces parasiticus</name>
    <dbReference type="NCBI Taxonomy" id="78921"/>
    <lineage>
        <taxon>Eukaryota</taxon>
        <taxon>Fungi</taxon>
        <taxon>Fungi incertae sedis</taxon>
        <taxon>Zoopagomycota</taxon>
        <taxon>Kickxellomycotina</taxon>
        <taxon>Dimargaritomycetes</taxon>
        <taxon>Dimargaritales</taxon>
        <taxon>Dimargaritaceae</taxon>
        <taxon>Tieghemiomyces</taxon>
    </lineage>
</organism>
<name>A0A9W7ZYP6_9FUNG</name>
<evidence type="ECO:0000313" key="3">
    <source>
        <dbReference type="EMBL" id="KAJ1916972.1"/>
    </source>
</evidence>
<accession>A0A9W7ZYP6</accession>
<evidence type="ECO:0000256" key="2">
    <source>
        <dbReference type="SAM" id="SignalP"/>
    </source>
</evidence>
<proteinExistence type="predicted"/>
<dbReference type="AlphaFoldDB" id="A0A9W7ZYP6"/>
<dbReference type="Proteomes" id="UP001150569">
    <property type="component" value="Unassembled WGS sequence"/>
</dbReference>
<sequence>MRAHTLVIVGLIVLVGLTTVQVSGSKDPKKSLEEMRKNVEAVKKALEEKREAEEIKKKMSLENLTNKN</sequence>
<comment type="caution">
    <text evidence="3">The sequence shown here is derived from an EMBL/GenBank/DDBJ whole genome shotgun (WGS) entry which is preliminary data.</text>
</comment>
<keyword evidence="1" id="KW-0175">Coiled coil</keyword>
<feature type="coiled-coil region" evidence="1">
    <location>
        <begin position="29"/>
        <end position="63"/>
    </location>
</feature>
<evidence type="ECO:0000313" key="4">
    <source>
        <dbReference type="Proteomes" id="UP001150569"/>
    </source>
</evidence>
<reference evidence="3" key="1">
    <citation type="submission" date="2022-07" db="EMBL/GenBank/DDBJ databases">
        <title>Phylogenomic reconstructions and comparative analyses of Kickxellomycotina fungi.</title>
        <authorList>
            <person name="Reynolds N.K."/>
            <person name="Stajich J.E."/>
            <person name="Barry K."/>
            <person name="Grigoriev I.V."/>
            <person name="Crous P."/>
            <person name="Smith M.E."/>
        </authorList>
    </citation>
    <scope>NUCLEOTIDE SEQUENCE</scope>
    <source>
        <strain evidence="3">RSA 861</strain>
    </source>
</reference>
<keyword evidence="4" id="KW-1185">Reference proteome</keyword>